<comment type="similarity">
    <text evidence="7">Belongs to the binding-protein-dependent transport system permease family.</text>
</comment>
<dbReference type="InterPro" id="IPR035906">
    <property type="entry name" value="MetI-like_sf"/>
</dbReference>
<dbReference type="STRING" id="1035839.GCA_000238795_00431"/>
<dbReference type="Pfam" id="PF00528">
    <property type="entry name" value="BPD_transp_1"/>
    <property type="match status" value="2"/>
</dbReference>
<feature type="domain" description="ABC transmembrane type-1" evidence="8">
    <location>
        <begin position="489"/>
        <end position="679"/>
    </location>
</feature>
<feature type="transmembrane region" description="Helical" evidence="7">
    <location>
        <begin position="278"/>
        <end position="305"/>
    </location>
</feature>
<feature type="transmembrane region" description="Helical" evidence="7">
    <location>
        <begin position="64"/>
        <end position="87"/>
    </location>
</feature>
<feature type="transmembrane region" description="Helical" evidence="7">
    <location>
        <begin position="237"/>
        <end position="258"/>
    </location>
</feature>
<keyword evidence="5 7" id="KW-1133">Transmembrane helix</keyword>
<keyword evidence="2 7" id="KW-0813">Transport</keyword>
<comment type="caution">
    <text evidence="9">The sequence shown here is derived from an EMBL/GenBank/DDBJ whole genome shotgun (WGS) entry which is preliminary data.</text>
</comment>
<feature type="transmembrane region" description="Helical" evidence="7">
    <location>
        <begin position="429"/>
        <end position="455"/>
    </location>
</feature>
<evidence type="ECO:0000256" key="5">
    <source>
        <dbReference type="ARBA" id="ARBA00022989"/>
    </source>
</evidence>
<name>A0A369YJR1_9PAST</name>
<feature type="transmembrane region" description="Helical" evidence="7">
    <location>
        <begin position="525"/>
        <end position="546"/>
    </location>
</feature>
<dbReference type="Proteomes" id="UP000253872">
    <property type="component" value="Unassembled WGS sequence"/>
</dbReference>
<dbReference type="InterPro" id="IPR000515">
    <property type="entry name" value="MetI-like"/>
</dbReference>
<dbReference type="Gene3D" id="1.10.3720.10">
    <property type="entry name" value="MetI-like"/>
    <property type="match status" value="2"/>
</dbReference>
<evidence type="ECO:0000256" key="4">
    <source>
        <dbReference type="ARBA" id="ARBA00022692"/>
    </source>
</evidence>
<feature type="transmembrane region" description="Helical" evidence="7">
    <location>
        <begin position="493"/>
        <end position="513"/>
    </location>
</feature>
<feature type="transmembrane region" description="Helical" evidence="7">
    <location>
        <begin position="382"/>
        <end position="408"/>
    </location>
</feature>
<feature type="transmembrane region" description="Helical" evidence="7">
    <location>
        <begin position="658"/>
        <end position="683"/>
    </location>
</feature>
<organism evidence="9 10">
    <name type="scientific">Haemophilus sputorum</name>
    <dbReference type="NCBI Taxonomy" id="1078480"/>
    <lineage>
        <taxon>Bacteria</taxon>
        <taxon>Pseudomonadati</taxon>
        <taxon>Pseudomonadota</taxon>
        <taxon>Gammaproteobacteria</taxon>
        <taxon>Pasteurellales</taxon>
        <taxon>Pasteurellaceae</taxon>
        <taxon>Haemophilus</taxon>
    </lineage>
</organism>
<keyword evidence="6 7" id="KW-0472">Membrane</keyword>
<evidence type="ECO:0000256" key="6">
    <source>
        <dbReference type="ARBA" id="ARBA00023136"/>
    </source>
</evidence>
<dbReference type="GO" id="GO:0005886">
    <property type="term" value="C:plasma membrane"/>
    <property type="evidence" value="ECO:0007669"/>
    <property type="project" value="UniProtKB-SubCell"/>
</dbReference>
<protein>
    <submittedName>
        <fullName evidence="9">Iron ABC transporter permease</fullName>
    </submittedName>
</protein>
<dbReference type="PANTHER" id="PTHR30183">
    <property type="entry name" value="MOLYBDENUM TRANSPORT SYSTEM PERMEASE PROTEIN MODB"/>
    <property type="match status" value="1"/>
</dbReference>
<dbReference type="CDD" id="cd06261">
    <property type="entry name" value="TM_PBP2"/>
    <property type="match status" value="2"/>
</dbReference>
<dbReference type="PANTHER" id="PTHR30183:SF7">
    <property type="entry name" value="FERRIC TRANSPORT SYSTEM PERMEASE PROTEIN FBPB 1-RELATED"/>
    <property type="match status" value="1"/>
</dbReference>
<feature type="transmembrane region" description="Helical" evidence="7">
    <location>
        <begin position="149"/>
        <end position="176"/>
    </location>
</feature>
<dbReference type="EMBL" id="QEPN01000002">
    <property type="protein sequence ID" value="RDE73267.1"/>
    <property type="molecule type" value="Genomic_DNA"/>
</dbReference>
<feature type="transmembrane region" description="Helical" evidence="7">
    <location>
        <begin position="21"/>
        <end position="44"/>
    </location>
</feature>
<keyword evidence="3" id="KW-1003">Cell membrane</keyword>
<evidence type="ECO:0000313" key="9">
    <source>
        <dbReference type="EMBL" id="RDE73267.1"/>
    </source>
</evidence>
<gene>
    <name evidence="9" type="ORF">DPV93_04045</name>
</gene>
<feature type="domain" description="ABC transmembrane type-1" evidence="8">
    <location>
        <begin position="199"/>
        <end position="403"/>
    </location>
</feature>
<keyword evidence="4 7" id="KW-0812">Transmembrane</keyword>
<dbReference type="GO" id="GO:0055085">
    <property type="term" value="P:transmembrane transport"/>
    <property type="evidence" value="ECO:0007669"/>
    <property type="project" value="InterPro"/>
</dbReference>
<evidence type="ECO:0000256" key="7">
    <source>
        <dbReference type="RuleBase" id="RU363032"/>
    </source>
</evidence>
<sequence length="693" mass="76290">MSQAVNSLLHFAKSYTKLTACFLFMLRISSYLWLGLSLLAFFVLPSRALDYGLAESTADEIHAAMGYAQYNLSWFWFALPWLLPILATLQRPKWNIIFLIAITLFVLLSAKLTQFSLGYSSIVLFITLTALLVENLAKLQFMQGDRFIIAAFIGMLIIIGLFIVYPTGILFSTLFYSEGQFNLSHSLSVFSQPQMGRVILNSLSVSGTVGLLSTFFGLLFALYTTRIGKRTRFISKTFSMLPIVTPPFVVGLGIAMLFGRAGYVTEFLVNYLGMSKNWLYGFNGIAISHTLALTPMAFMIIEGALKAIPATLEEAGYTLHASRNQTFFYVLLPLLKPALANAFLITFIQSLADFSTPFVLGGDFDVLASQIYFYMVGANPDYAIAATLGSLLLLVSLAIFFVQHYWLGKQSYVTQSGKMSYANRQALPLGIKYLVIVALSCWALFNLVLYGSIFFGSFTVNWGVNHSFTFENYQKLFGQGIDFGGFPSLIQTVLYALCAAPITALVGLLLAYLTTRKTFKGRESLAFLTLLCFAVPGTVAGVSYLLGFNQSPIYLTGTSAIIVLSMVTRNMPVGMRSAIAALNQIDKSLEEAAFTLKANGWKTLVYVVFPLLKPALLSALVSSFVRSMTTISAIIFLVTPTTRVATSYILNRVEDGDYGLAIAYGATLIVTMMSIILIFNLLLAPRMRADGVR</sequence>
<dbReference type="PROSITE" id="PS50928">
    <property type="entry name" value="ABC_TM1"/>
    <property type="match status" value="2"/>
</dbReference>
<feature type="transmembrane region" description="Helical" evidence="7">
    <location>
        <begin position="326"/>
        <end position="348"/>
    </location>
</feature>
<evidence type="ECO:0000256" key="1">
    <source>
        <dbReference type="ARBA" id="ARBA00004651"/>
    </source>
</evidence>
<evidence type="ECO:0000256" key="3">
    <source>
        <dbReference type="ARBA" id="ARBA00022475"/>
    </source>
</evidence>
<accession>A0A369YJR1</accession>
<dbReference type="AlphaFoldDB" id="A0A369YJR1"/>
<evidence type="ECO:0000313" key="10">
    <source>
        <dbReference type="Proteomes" id="UP000253872"/>
    </source>
</evidence>
<evidence type="ECO:0000259" key="8">
    <source>
        <dbReference type="PROSITE" id="PS50928"/>
    </source>
</evidence>
<reference evidence="9 10" key="1">
    <citation type="submission" date="2018-05" db="EMBL/GenBank/DDBJ databases">
        <title>Draft Genome Sequences for a Diverse set of 7 Haemophilus Species.</title>
        <authorList>
            <person name="Nichols M."/>
            <person name="Topaz N."/>
            <person name="Wang X."/>
            <person name="Wang X."/>
            <person name="Boxrud D."/>
        </authorList>
    </citation>
    <scope>NUCLEOTIDE SEQUENCE [LARGE SCALE GENOMIC DNA]</scope>
    <source>
        <strain evidence="9 10">C2002001239</strain>
    </source>
</reference>
<proteinExistence type="inferred from homology"/>
<feature type="transmembrane region" description="Helical" evidence="7">
    <location>
        <begin position="118"/>
        <end position="137"/>
    </location>
</feature>
<dbReference type="SUPFAM" id="SSF161098">
    <property type="entry name" value="MetI-like"/>
    <property type="match status" value="2"/>
</dbReference>
<comment type="subcellular location">
    <subcellularLocation>
        <location evidence="1 7">Cell membrane</location>
        <topology evidence="1 7">Multi-pass membrane protein</topology>
    </subcellularLocation>
</comment>
<feature type="transmembrane region" description="Helical" evidence="7">
    <location>
        <begin position="94"/>
        <end position="112"/>
    </location>
</feature>
<feature type="transmembrane region" description="Helical" evidence="7">
    <location>
        <begin position="203"/>
        <end position="225"/>
    </location>
</feature>
<evidence type="ECO:0000256" key="2">
    <source>
        <dbReference type="ARBA" id="ARBA00022448"/>
    </source>
</evidence>